<evidence type="ECO:0000313" key="2">
    <source>
        <dbReference type="EMBL" id="KAJ8614224.1"/>
    </source>
</evidence>
<sequence length="304" mass="33696">MEVLRGNSSASLAQASRDIRGRSVMLPFATSASEARRCIQLFREVRTEVGNRQRPRSTHDEDLKAIESLKNLEGAWSSSPPLVFLEIGAFDGLSESNTILLERCLNWTGVLVEANPTAWATLRRSRERSTRVHASPSCATDGVERIYAHAYTSAALASGDIEGTKPVRCVALKALLRHLDLDHVDFFSLDVEGAELKVLSTLFDDEVPDFDVTLIYAEAYNRQCGAECPKRDAVRRLLTSRGYILNPPFLPKVGSSDVFLRGDVANLASAEGRRLDHHHHHHHHLDGVARLRTLLALVVGRDDD</sequence>
<accession>A0AAD7UPR7</accession>
<protein>
    <recommendedName>
        <fullName evidence="1">Methyltransferase FkbM domain-containing protein</fullName>
    </recommendedName>
</protein>
<dbReference type="PANTHER" id="PTHR34009:SF2">
    <property type="entry name" value="PROTEIN STAR"/>
    <property type="match status" value="1"/>
</dbReference>
<comment type="caution">
    <text evidence="2">The sequence shown here is derived from an EMBL/GenBank/DDBJ whole genome shotgun (WGS) entry which is preliminary data.</text>
</comment>
<dbReference type="GO" id="GO:0005886">
    <property type="term" value="C:plasma membrane"/>
    <property type="evidence" value="ECO:0007669"/>
    <property type="project" value="TreeGrafter"/>
</dbReference>
<dbReference type="InterPro" id="IPR053202">
    <property type="entry name" value="EGF_Rcpt_Signaling_Reg"/>
</dbReference>
<dbReference type="Pfam" id="PF05050">
    <property type="entry name" value="Methyltransf_21"/>
    <property type="match status" value="1"/>
</dbReference>
<dbReference type="GO" id="GO:0005789">
    <property type="term" value="C:endoplasmic reticulum membrane"/>
    <property type="evidence" value="ECO:0007669"/>
    <property type="project" value="TreeGrafter"/>
</dbReference>
<dbReference type="GO" id="GO:0031902">
    <property type="term" value="C:late endosome membrane"/>
    <property type="evidence" value="ECO:0007669"/>
    <property type="project" value="TreeGrafter"/>
</dbReference>
<dbReference type="SUPFAM" id="SSF53335">
    <property type="entry name" value="S-adenosyl-L-methionine-dependent methyltransferases"/>
    <property type="match status" value="1"/>
</dbReference>
<evidence type="ECO:0000259" key="1">
    <source>
        <dbReference type="Pfam" id="PF05050"/>
    </source>
</evidence>
<dbReference type="Gene3D" id="3.40.50.150">
    <property type="entry name" value="Vaccinia Virus protein VP39"/>
    <property type="match status" value="1"/>
</dbReference>
<dbReference type="PANTHER" id="PTHR34009">
    <property type="entry name" value="PROTEIN STAR"/>
    <property type="match status" value="1"/>
</dbReference>
<dbReference type="AlphaFoldDB" id="A0AAD7UPR7"/>
<dbReference type="GO" id="GO:0016197">
    <property type="term" value="P:endosomal transport"/>
    <property type="evidence" value="ECO:0007669"/>
    <property type="project" value="TreeGrafter"/>
</dbReference>
<dbReference type="Proteomes" id="UP001230188">
    <property type="component" value="Unassembled WGS sequence"/>
</dbReference>
<keyword evidence="3" id="KW-1185">Reference proteome</keyword>
<organism evidence="2 3">
    <name type="scientific">Chrysophaeum taylorii</name>
    <dbReference type="NCBI Taxonomy" id="2483200"/>
    <lineage>
        <taxon>Eukaryota</taxon>
        <taxon>Sar</taxon>
        <taxon>Stramenopiles</taxon>
        <taxon>Ochrophyta</taxon>
        <taxon>Pelagophyceae</taxon>
        <taxon>Pelagomonadales</taxon>
        <taxon>Pelagomonadaceae</taxon>
        <taxon>Chrysophaeum</taxon>
    </lineage>
</organism>
<dbReference type="GO" id="GO:0005794">
    <property type="term" value="C:Golgi apparatus"/>
    <property type="evidence" value="ECO:0007669"/>
    <property type="project" value="TreeGrafter"/>
</dbReference>
<dbReference type="InterPro" id="IPR029063">
    <property type="entry name" value="SAM-dependent_MTases_sf"/>
</dbReference>
<dbReference type="InterPro" id="IPR006342">
    <property type="entry name" value="FkbM_mtfrase"/>
</dbReference>
<evidence type="ECO:0000313" key="3">
    <source>
        <dbReference type="Proteomes" id="UP001230188"/>
    </source>
</evidence>
<gene>
    <name evidence="2" type="ORF">CTAYLR_001140</name>
</gene>
<feature type="domain" description="Methyltransferase FkbM" evidence="1">
    <location>
        <begin position="86"/>
        <end position="245"/>
    </location>
</feature>
<reference evidence="2" key="1">
    <citation type="submission" date="2023-01" db="EMBL/GenBank/DDBJ databases">
        <title>Metagenome sequencing of chrysophaentin producing Chrysophaeum taylorii.</title>
        <authorList>
            <person name="Davison J."/>
            <person name="Bewley C."/>
        </authorList>
    </citation>
    <scope>NUCLEOTIDE SEQUENCE</scope>
    <source>
        <strain evidence="2">NIES-1699</strain>
    </source>
</reference>
<dbReference type="NCBIfam" id="TIGR01444">
    <property type="entry name" value="fkbM_fam"/>
    <property type="match status" value="1"/>
</dbReference>
<proteinExistence type="predicted"/>
<name>A0AAD7UPR7_9STRA</name>
<dbReference type="EMBL" id="JAQMWT010000009">
    <property type="protein sequence ID" value="KAJ8614224.1"/>
    <property type="molecule type" value="Genomic_DNA"/>
</dbReference>
<dbReference type="GO" id="GO:0006888">
    <property type="term" value="P:endoplasmic reticulum to Golgi vesicle-mediated transport"/>
    <property type="evidence" value="ECO:0007669"/>
    <property type="project" value="TreeGrafter"/>
</dbReference>